<feature type="transmembrane region" description="Helical" evidence="1">
    <location>
        <begin position="29"/>
        <end position="46"/>
    </location>
</feature>
<dbReference type="EMBL" id="CP004350">
    <property type="protein sequence ID" value="AHI19223.1"/>
    <property type="molecule type" value="Genomic_DNA"/>
</dbReference>
<keyword evidence="1" id="KW-0812">Transmembrane</keyword>
<feature type="transmembrane region" description="Helical" evidence="1">
    <location>
        <begin position="58"/>
        <end position="76"/>
    </location>
</feature>
<keyword evidence="1" id="KW-0472">Membrane</keyword>
<reference evidence="3" key="1">
    <citation type="submission" date="2013-02" db="EMBL/GenBank/DDBJ databases">
        <title>The complete genome sequence of Corynebacterium casei LMG S-19264 (=DSM 44701).</title>
        <authorList>
            <person name="Ruckert C."/>
            <person name="Albersmeier A."/>
            <person name="Kalinowski J."/>
        </authorList>
    </citation>
    <scope>NUCLEOTIDE SEQUENCE [LARGE SCALE GENOMIC DNA]</scope>
    <source>
        <strain evidence="3">LMG S-19264</strain>
    </source>
</reference>
<organism evidence="2 3">
    <name type="scientific">Corynebacterium casei LMG S-19264</name>
    <dbReference type="NCBI Taxonomy" id="1285583"/>
    <lineage>
        <taxon>Bacteria</taxon>
        <taxon>Bacillati</taxon>
        <taxon>Actinomycetota</taxon>
        <taxon>Actinomycetes</taxon>
        <taxon>Mycobacteriales</taxon>
        <taxon>Corynebacteriaceae</taxon>
        <taxon>Corynebacterium</taxon>
    </lineage>
</organism>
<feature type="transmembrane region" description="Helical" evidence="1">
    <location>
        <begin position="6"/>
        <end position="22"/>
    </location>
</feature>
<keyword evidence="1" id="KW-1133">Transmembrane helix</keyword>
<evidence type="ECO:0008006" key="4">
    <source>
        <dbReference type="Google" id="ProtNLM"/>
    </source>
</evidence>
<evidence type="ECO:0000256" key="1">
    <source>
        <dbReference type="SAM" id="Phobius"/>
    </source>
</evidence>
<name>A0ABN4CC38_9CORY</name>
<proteinExistence type="predicted"/>
<evidence type="ECO:0000313" key="2">
    <source>
        <dbReference type="EMBL" id="AHI19223.1"/>
    </source>
</evidence>
<keyword evidence="3" id="KW-1185">Reference proteome</keyword>
<protein>
    <recommendedName>
        <fullName evidence="4">DUF4040 domain-containing protein</fullName>
    </recommendedName>
</protein>
<dbReference type="Proteomes" id="UP000019226">
    <property type="component" value="Chromosome"/>
</dbReference>
<gene>
    <name evidence="2" type="ORF">CCASEI_03215</name>
</gene>
<evidence type="ECO:0000313" key="3">
    <source>
        <dbReference type="Proteomes" id="UP000019226"/>
    </source>
</evidence>
<sequence>MTTTLLAVIVGYATVSFVLLRTNPKVGRIATYSLYVSLILTTAIVINELTLQADSVLIIVQPMIIALLLITAVAILRQPGVQEKPSPGIQEDRS</sequence>
<accession>A0ABN4CC38</accession>